<feature type="domain" description="NADH dehydrogenase subunit 5 C-terminal" evidence="19">
    <location>
        <begin position="394"/>
        <end position="573"/>
    </location>
</feature>
<feature type="transmembrane region" description="Helical" evidence="16">
    <location>
        <begin position="115"/>
        <end position="133"/>
    </location>
</feature>
<name>A0A8F5NZT9_9BILA</name>
<dbReference type="InterPro" id="IPR010934">
    <property type="entry name" value="NADH_DH_su5_C"/>
</dbReference>
<feature type="transmembrane region" description="Helical" evidence="16">
    <location>
        <begin position="423"/>
        <end position="445"/>
    </location>
</feature>
<proteinExistence type="inferred from homology"/>
<reference evidence="20" key="1">
    <citation type="submission" date="2021-05" db="EMBL/GenBank/DDBJ databases">
        <title>Characterization of the complete mitogenome of Quasilineus sinicus Gibson, 1990 (Nemertea: Heteronemertea), and its phylogenetic position within Nemertea.</title>
        <authorList>
            <person name="Shen C."/>
        </authorList>
    </citation>
    <scope>NUCLEOTIDE SEQUENCE</scope>
</reference>
<dbReference type="InterPro" id="IPR001750">
    <property type="entry name" value="ND/Mrp_TM"/>
</dbReference>
<keyword evidence="4 16" id="KW-0813">Transport</keyword>
<evidence type="ECO:0000256" key="3">
    <source>
        <dbReference type="ARBA" id="ARBA00021096"/>
    </source>
</evidence>
<feature type="domain" description="NADH:quinone oxidoreductase/Mrp antiporter transmembrane" evidence="17">
    <location>
        <begin position="111"/>
        <end position="388"/>
    </location>
</feature>
<comment type="subcellular location">
    <subcellularLocation>
        <location evidence="1">Mitochondrion inner membrane</location>
        <topology evidence="1">Multi-pass membrane protein</topology>
    </subcellularLocation>
</comment>
<accession>A0A8F5NZT9</accession>
<evidence type="ECO:0000256" key="14">
    <source>
        <dbReference type="ARBA" id="ARBA00023136"/>
    </source>
</evidence>
<feature type="transmembrane region" description="Helical" evidence="16">
    <location>
        <begin position="217"/>
        <end position="237"/>
    </location>
</feature>
<feature type="transmembrane region" description="Helical" evidence="16">
    <location>
        <begin position="340"/>
        <end position="359"/>
    </location>
</feature>
<feature type="transmembrane region" description="Helical" evidence="16">
    <location>
        <begin position="451"/>
        <end position="475"/>
    </location>
</feature>
<evidence type="ECO:0000256" key="9">
    <source>
        <dbReference type="ARBA" id="ARBA00022982"/>
    </source>
</evidence>
<keyword evidence="13 16" id="KW-0496">Mitochondrion</keyword>
<comment type="catalytic activity">
    <reaction evidence="15 16">
        <text>a ubiquinone + NADH + 5 H(+)(in) = a ubiquinol + NAD(+) + 4 H(+)(out)</text>
        <dbReference type="Rhea" id="RHEA:29091"/>
        <dbReference type="Rhea" id="RHEA-COMP:9565"/>
        <dbReference type="Rhea" id="RHEA-COMP:9566"/>
        <dbReference type="ChEBI" id="CHEBI:15378"/>
        <dbReference type="ChEBI" id="CHEBI:16389"/>
        <dbReference type="ChEBI" id="CHEBI:17976"/>
        <dbReference type="ChEBI" id="CHEBI:57540"/>
        <dbReference type="ChEBI" id="CHEBI:57945"/>
        <dbReference type="EC" id="7.1.1.2"/>
    </reaction>
</comment>
<dbReference type="GO" id="GO:0042773">
    <property type="term" value="P:ATP synthesis coupled electron transport"/>
    <property type="evidence" value="ECO:0007669"/>
    <property type="project" value="InterPro"/>
</dbReference>
<dbReference type="GO" id="GO:0008137">
    <property type="term" value="F:NADH dehydrogenase (ubiquinone) activity"/>
    <property type="evidence" value="ECO:0007669"/>
    <property type="project" value="UniProtKB-EC"/>
</dbReference>
<feature type="transmembrane region" description="Helical" evidence="16">
    <location>
        <begin position="61"/>
        <end position="80"/>
    </location>
</feature>
<dbReference type="Pfam" id="PF00662">
    <property type="entry name" value="Proton_antipo_N"/>
    <property type="match status" value="1"/>
</dbReference>
<keyword evidence="5" id="KW-0679">Respiratory chain</keyword>
<feature type="transmembrane region" description="Helical" evidence="16">
    <location>
        <begin position="243"/>
        <end position="266"/>
    </location>
</feature>
<dbReference type="GO" id="GO:0003954">
    <property type="term" value="F:NADH dehydrogenase activity"/>
    <property type="evidence" value="ECO:0007669"/>
    <property type="project" value="TreeGrafter"/>
</dbReference>
<geneLocation type="mitochondrion" evidence="20"/>
<keyword evidence="8" id="KW-1278">Translocase</keyword>
<dbReference type="Pfam" id="PF00361">
    <property type="entry name" value="Proton_antipo_M"/>
    <property type="match status" value="1"/>
</dbReference>
<organism evidence="20">
    <name type="scientific">Quasilineus sinicus</name>
    <dbReference type="NCBI Taxonomy" id="2859485"/>
    <lineage>
        <taxon>Eukaryota</taxon>
        <taxon>Metazoa</taxon>
        <taxon>Spiralia</taxon>
        <taxon>Lophotrochozoa</taxon>
        <taxon>Nemertea</taxon>
        <taxon>Pilidiophora</taxon>
        <taxon>Heteronemertea</taxon>
        <taxon>Lineidae</taxon>
        <taxon>Quasilineus</taxon>
    </lineage>
</organism>
<feature type="transmembrane region" description="Helical" evidence="16">
    <location>
        <begin position="379"/>
        <end position="403"/>
    </location>
</feature>
<feature type="transmembrane region" description="Helical" evidence="16">
    <location>
        <begin position="558"/>
        <end position="580"/>
    </location>
</feature>
<feature type="transmembrane region" description="Helical" evidence="16">
    <location>
        <begin position="180"/>
        <end position="205"/>
    </location>
</feature>
<evidence type="ECO:0000256" key="16">
    <source>
        <dbReference type="RuleBase" id="RU003404"/>
    </source>
</evidence>
<dbReference type="PRINTS" id="PR01434">
    <property type="entry name" value="NADHDHGNASE5"/>
</dbReference>
<dbReference type="EMBL" id="MZ274345">
    <property type="protein sequence ID" value="QXO02040.1"/>
    <property type="molecule type" value="Genomic_DNA"/>
</dbReference>
<evidence type="ECO:0000256" key="7">
    <source>
        <dbReference type="ARBA" id="ARBA00022792"/>
    </source>
</evidence>
<comment type="function">
    <text evidence="16">Core subunit of the mitochondrial membrane respiratory chain NADH dehydrogenase (Complex I) which catalyzes electron transfer from NADH through the respiratory chain, using ubiquinone as an electron acceptor. Essential for the catalytic activity and assembly of complex I.</text>
</comment>
<evidence type="ECO:0000256" key="5">
    <source>
        <dbReference type="ARBA" id="ARBA00022660"/>
    </source>
</evidence>
<evidence type="ECO:0000313" key="20">
    <source>
        <dbReference type="EMBL" id="QXO02040.1"/>
    </source>
</evidence>
<dbReference type="PANTHER" id="PTHR42829:SF2">
    <property type="entry name" value="NADH-UBIQUINONE OXIDOREDUCTASE CHAIN 5"/>
    <property type="match status" value="1"/>
</dbReference>
<gene>
    <name evidence="20" type="primary">nad5</name>
</gene>
<sequence>MVWWKYSVSSVLSLLMYVSFLFFIIVLSYLVIFDVCIFVVWEIVMIGGSEIGFNLILDWVSVSFCCVVMLISGSVLWFSSEYMAGDPFLPRFSWLVFLFVLSMNFVIFVPNVISILLGWDGLGLVSFVLVVYYQNYKSLGAGMVTVLMNRVGDVMILLSIGWLCYNGNWNIFYLSTSDEMSFFVCMCILIAGMTKSAQVPFSSWLPAAMAAPTPVSALVHSSTLVTAGVYLLIRFYAFLVSYSYFKVVLLLIAVVTMFMAGIAANLEQDLKKIIALSTLSQLGVMMCALGLGAWKLALFHLYTHALFKALLFLCAGAFIHRSQHSQDLRLGGMIWNQVPVFTSCLHVANMALCGGPFLAGFYSKDAILESSLFGGGSILVLYMIFLATGMTVCYSVRLSYWALWGSNNFYGMHNWGDEGTQEIVPMMILVLGAIFGGSLFMWVFFYDSSVHVLGVCFKLTTLVVSVVGGVGGWLLSSAGKCSTKKDVSWFLVSYFGLVYMWFLVETSGQGVIKNFLRVGYYSLYLCDRGWEEFFGGEGSFFLASGMSRSLQEYGHNSIMGYVSVIVFFLFCWCVVLMAVIY</sequence>
<dbReference type="InterPro" id="IPR003945">
    <property type="entry name" value="NU5C-like"/>
</dbReference>
<keyword evidence="11 16" id="KW-0520">NAD</keyword>
<evidence type="ECO:0000256" key="13">
    <source>
        <dbReference type="ARBA" id="ARBA00023128"/>
    </source>
</evidence>
<evidence type="ECO:0000259" key="18">
    <source>
        <dbReference type="Pfam" id="PF00662"/>
    </source>
</evidence>
<evidence type="ECO:0000256" key="1">
    <source>
        <dbReference type="ARBA" id="ARBA00004448"/>
    </source>
</evidence>
<feature type="transmembrane region" description="Helical" evidence="16">
    <location>
        <begin position="299"/>
        <end position="319"/>
    </location>
</feature>
<evidence type="ECO:0000256" key="11">
    <source>
        <dbReference type="ARBA" id="ARBA00023027"/>
    </source>
</evidence>
<keyword evidence="9" id="KW-0249">Electron transport</keyword>
<evidence type="ECO:0000256" key="2">
    <source>
        <dbReference type="ARBA" id="ARBA00012944"/>
    </source>
</evidence>
<keyword evidence="10 16" id="KW-1133">Transmembrane helix</keyword>
<keyword evidence="6 16" id="KW-0812">Transmembrane</keyword>
<evidence type="ECO:0000256" key="4">
    <source>
        <dbReference type="ARBA" id="ARBA00022448"/>
    </source>
</evidence>
<evidence type="ECO:0000256" key="15">
    <source>
        <dbReference type="ARBA" id="ARBA00049551"/>
    </source>
</evidence>
<comment type="similarity">
    <text evidence="16">Belongs to the complex I subunit 5 family.</text>
</comment>
<dbReference type="PANTHER" id="PTHR42829">
    <property type="entry name" value="NADH-UBIQUINONE OXIDOREDUCTASE CHAIN 5"/>
    <property type="match status" value="1"/>
</dbReference>
<feature type="transmembrane region" description="Helical" evidence="16">
    <location>
        <begin position="12"/>
        <end position="41"/>
    </location>
</feature>
<evidence type="ECO:0000259" key="19">
    <source>
        <dbReference type="Pfam" id="PF06455"/>
    </source>
</evidence>
<feature type="transmembrane region" description="Helical" evidence="16">
    <location>
        <begin position="154"/>
        <end position="174"/>
    </location>
</feature>
<keyword evidence="7" id="KW-0999">Mitochondrion inner membrane</keyword>
<keyword evidence="14 16" id="KW-0472">Membrane</keyword>
<feature type="transmembrane region" description="Helical" evidence="16">
    <location>
        <begin position="487"/>
        <end position="504"/>
    </location>
</feature>
<dbReference type="InterPro" id="IPR001516">
    <property type="entry name" value="Proton_antipo_N"/>
</dbReference>
<evidence type="ECO:0000256" key="10">
    <source>
        <dbReference type="ARBA" id="ARBA00022989"/>
    </source>
</evidence>
<dbReference type="Pfam" id="PF06455">
    <property type="entry name" value="NADH5_C"/>
    <property type="match status" value="1"/>
</dbReference>
<feature type="domain" description="NADH-Ubiquinone oxidoreductase (complex I) chain 5 N-terminal" evidence="18">
    <location>
        <begin position="45"/>
        <end position="92"/>
    </location>
</feature>
<evidence type="ECO:0000256" key="12">
    <source>
        <dbReference type="ARBA" id="ARBA00023075"/>
    </source>
</evidence>
<keyword evidence="12 16" id="KW-0830">Ubiquinone</keyword>
<evidence type="ECO:0000256" key="6">
    <source>
        <dbReference type="ARBA" id="ARBA00022692"/>
    </source>
</evidence>
<dbReference type="EC" id="7.1.1.2" evidence="2 16"/>
<dbReference type="GO" id="GO:0005743">
    <property type="term" value="C:mitochondrial inner membrane"/>
    <property type="evidence" value="ECO:0007669"/>
    <property type="project" value="UniProtKB-SubCell"/>
</dbReference>
<dbReference type="AlphaFoldDB" id="A0A8F5NZT9"/>
<feature type="transmembrane region" description="Helical" evidence="16">
    <location>
        <begin position="92"/>
        <end position="109"/>
    </location>
</feature>
<evidence type="ECO:0000256" key="8">
    <source>
        <dbReference type="ARBA" id="ARBA00022967"/>
    </source>
</evidence>
<protein>
    <recommendedName>
        <fullName evidence="3 16">NADH-ubiquinone oxidoreductase chain 5</fullName>
        <ecNumber evidence="2 16">7.1.1.2</ecNumber>
    </recommendedName>
</protein>
<feature type="transmembrane region" description="Helical" evidence="16">
    <location>
        <begin position="273"/>
        <end position="293"/>
    </location>
</feature>
<dbReference type="GO" id="GO:0015990">
    <property type="term" value="P:electron transport coupled proton transport"/>
    <property type="evidence" value="ECO:0007669"/>
    <property type="project" value="TreeGrafter"/>
</dbReference>
<evidence type="ECO:0000259" key="17">
    <source>
        <dbReference type="Pfam" id="PF00361"/>
    </source>
</evidence>